<dbReference type="Proteomes" id="UP000281553">
    <property type="component" value="Unassembled WGS sequence"/>
</dbReference>
<evidence type="ECO:0000313" key="2">
    <source>
        <dbReference type="EMBL" id="VDN19179.1"/>
    </source>
</evidence>
<keyword evidence="3" id="KW-1185">Reference proteome</keyword>
<name>A0A3P7PGP7_DIBLA</name>
<accession>A0A3P7PGP7</accession>
<organism evidence="2 3">
    <name type="scientific">Dibothriocephalus latus</name>
    <name type="common">Fish tapeworm</name>
    <name type="synonym">Diphyllobothrium latum</name>
    <dbReference type="NCBI Taxonomy" id="60516"/>
    <lineage>
        <taxon>Eukaryota</taxon>
        <taxon>Metazoa</taxon>
        <taxon>Spiralia</taxon>
        <taxon>Lophotrochozoa</taxon>
        <taxon>Platyhelminthes</taxon>
        <taxon>Cestoda</taxon>
        <taxon>Eucestoda</taxon>
        <taxon>Diphyllobothriidea</taxon>
        <taxon>Diphyllobothriidae</taxon>
        <taxon>Dibothriocephalus</taxon>
    </lineage>
</organism>
<gene>
    <name evidence="2" type="ORF">DILT_LOCUS13363</name>
</gene>
<evidence type="ECO:0000313" key="3">
    <source>
        <dbReference type="Proteomes" id="UP000281553"/>
    </source>
</evidence>
<feature type="region of interest" description="Disordered" evidence="1">
    <location>
        <begin position="71"/>
        <end position="94"/>
    </location>
</feature>
<dbReference type="EMBL" id="UYRU01069962">
    <property type="protein sequence ID" value="VDN19179.1"/>
    <property type="molecule type" value="Genomic_DNA"/>
</dbReference>
<sequence length="94" mass="10271">MSPNSLLATSTATAKPTLLARICAKLARLFAILSAFKSKLETRMDRLLELNFLLDPLVARFPKLRLLAKGKPKGARNTDRVRLAEPKAAATLPS</sequence>
<evidence type="ECO:0000256" key="1">
    <source>
        <dbReference type="SAM" id="MobiDB-lite"/>
    </source>
</evidence>
<feature type="compositionally biased region" description="Basic and acidic residues" evidence="1">
    <location>
        <begin position="76"/>
        <end position="85"/>
    </location>
</feature>
<proteinExistence type="predicted"/>
<reference evidence="2 3" key="1">
    <citation type="submission" date="2018-11" db="EMBL/GenBank/DDBJ databases">
        <authorList>
            <consortium name="Pathogen Informatics"/>
        </authorList>
    </citation>
    <scope>NUCLEOTIDE SEQUENCE [LARGE SCALE GENOMIC DNA]</scope>
</reference>
<protein>
    <submittedName>
        <fullName evidence="2">Uncharacterized protein</fullName>
    </submittedName>
</protein>
<dbReference type="AlphaFoldDB" id="A0A3P7PGP7"/>